<evidence type="ECO:0000256" key="1">
    <source>
        <dbReference type="SAM" id="SignalP"/>
    </source>
</evidence>
<organism evidence="2 3">
    <name type="scientific">Actinomadura rudentiformis</name>
    <dbReference type="NCBI Taxonomy" id="359158"/>
    <lineage>
        <taxon>Bacteria</taxon>
        <taxon>Bacillati</taxon>
        <taxon>Actinomycetota</taxon>
        <taxon>Actinomycetes</taxon>
        <taxon>Streptosporangiales</taxon>
        <taxon>Thermomonosporaceae</taxon>
        <taxon>Actinomadura</taxon>
    </lineage>
</organism>
<feature type="chain" id="PRO_5038665572" evidence="1">
    <location>
        <begin position="25"/>
        <end position="145"/>
    </location>
</feature>
<protein>
    <submittedName>
        <fullName evidence="2">Uncharacterized protein</fullName>
    </submittedName>
</protein>
<gene>
    <name evidence="2" type="ORF">F8566_38760</name>
</gene>
<dbReference type="EMBL" id="WBMT01000022">
    <property type="protein sequence ID" value="KAB2342486.1"/>
    <property type="molecule type" value="Genomic_DNA"/>
</dbReference>
<dbReference type="Proteomes" id="UP000468735">
    <property type="component" value="Unassembled WGS sequence"/>
</dbReference>
<dbReference type="AlphaFoldDB" id="A0A6H9YIU6"/>
<keyword evidence="1" id="KW-0732">Signal</keyword>
<evidence type="ECO:0000313" key="3">
    <source>
        <dbReference type="Proteomes" id="UP000468735"/>
    </source>
</evidence>
<name>A0A6H9YIU6_9ACTN</name>
<comment type="caution">
    <text evidence="2">The sequence shown here is derived from an EMBL/GenBank/DDBJ whole genome shotgun (WGS) entry which is preliminary data.</text>
</comment>
<evidence type="ECO:0000313" key="2">
    <source>
        <dbReference type="EMBL" id="KAB2342486.1"/>
    </source>
</evidence>
<accession>A0A6H9YIU6</accession>
<reference evidence="2 3" key="1">
    <citation type="submission" date="2019-09" db="EMBL/GenBank/DDBJ databases">
        <title>Actinomadura physcomitrii sp. nov., a novel actinomycete isolated from moss [Physcomitrium sphaericum (Ludw) Fuernr].</title>
        <authorList>
            <person name="Zhuang X."/>
            <person name="Liu C."/>
        </authorList>
    </citation>
    <scope>NUCLEOTIDE SEQUENCE [LARGE SCALE GENOMIC DNA]</scope>
    <source>
        <strain evidence="2 3">HMC1</strain>
    </source>
</reference>
<proteinExistence type="predicted"/>
<feature type="signal peptide" evidence="1">
    <location>
        <begin position="1"/>
        <end position="24"/>
    </location>
</feature>
<sequence length="145" mass="15519">MRKAAIVVTAAALAVGVTAPAASADRKPVTKGKWSLNKAGKRTIQPASIKSAGHWRVVKKTAMVSGYVLDASKVGSAKVVFYKLDPKTKKLVAIKTYKADGRVKKGAIKPISFKVGAKTPVYAQKFLVFDKIKRAPVASKLVRVK</sequence>
<dbReference type="RefSeq" id="WP_151567294.1">
    <property type="nucleotide sequence ID" value="NZ_WBMT01000022.1"/>
</dbReference>
<keyword evidence="3" id="KW-1185">Reference proteome</keyword>